<reference evidence="2 3" key="1">
    <citation type="journal article" date="2018" name="Nat. Biotechnol.">
        <title>A standardized bacterial taxonomy based on genome phylogeny substantially revises the tree of life.</title>
        <authorList>
            <person name="Parks D.H."/>
            <person name="Chuvochina M."/>
            <person name="Waite D.W."/>
            <person name="Rinke C."/>
            <person name="Skarshewski A."/>
            <person name="Chaumeil P.A."/>
            <person name="Hugenholtz P."/>
        </authorList>
    </citation>
    <scope>NUCLEOTIDE SEQUENCE [LARGE SCALE GENOMIC DNA]</scope>
    <source>
        <strain evidence="2">UBA9375</strain>
    </source>
</reference>
<proteinExistence type="predicted"/>
<sequence length="160" mass="17200">MRSPIYPIGIAMKKSSALHTFRLFALIAFCIFLITLNNACSRTPGSDKPRGEISITITNGGDPVPEGQVDLVNEQTGEGGGGPLNESGTATIEMVAVGNYTLTVNPPPQEPIAPGMDQPEKQPKEYANIPEKVRKIQTSPLTVDVQSGTNEFSFDLKEIQ</sequence>
<evidence type="ECO:0008006" key="4">
    <source>
        <dbReference type="Google" id="ProtNLM"/>
    </source>
</evidence>
<dbReference type="EMBL" id="DQAY01000036">
    <property type="protein sequence ID" value="HCO22563.1"/>
    <property type="molecule type" value="Genomic_DNA"/>
</dbReference>
<feature type="region of interest" description="Disordered" evidence="1">
    <location>
        <begin position="58"/>
        <end position="87"/>
    </location>
</feature>
<accession>A0A3D3R158</accession>
<dbReference type="AlphaFoldDB" id="A0A3D3R158"/>
<name>A0A3D3R158_9PLAN</name>
<organism evidence="2 3">
    <name type="scientific">Gimesia maris</name>
    <dbReference type="NCBI Taxonomy" id="122"/>
    <lineage>
        <taxon>Bacteria</taxon>
        <taxon>Pseudomonadati</taxon>
        <taxon>Planctomycetota</taxon>
        <taxon>Planctomycetia</taxon>
        <taxon>Planctomycetales</taxon>
        <taxon>Planctomycetaceae</taxon>
        <taxon>Gimesia</taxon>
    </lineage>
</organism>
<evidence type="ECO:0000313" key="2">
    <source>
        <dbReference type="EMBL" id="HCO22563.1"/>
    </source>
</evidence>
<dbReference type="Proteomes" id="UP000263642">
    <property type="component" value="Unassembled WGS sequence"/>
</dbReference>
<evidence type="ECO:0000256" key="1">
    <source>
        <dbReference type="SAM" id="MobiDB-lite"/>
    </source>
</evidence>
<comment type="caution">
    <text evidence="2">The sequence shown here is derived from an EMBL/GenBank/DDBJ whole genome shotgun (WGS) entry which is preliminary data.</text>
</comment>
<evidence type="ECO:0000313" key="3">
    <source>
        <dbReference type="Proteomes" id="UP000263642"/>
    </source>
</evidence>
<protein>
    <recommendedName>
        <fullName evidence="4">Carboxypeptidase regulatory-like domain-containing protein</fullName>
    </recommendedName>
</protein>
<gene>
    <name evidence="2" type="ORF">DIT97_05680</name>
</gene>